<dbReference type="GO" id="GO:0005874">
    <property type="term" value="C:microtubule"/>
    <property type="evidence" value="ECO:0007669"/>
    <property type="project" value="UniProtKB-KW"/>
</dbReference>
<keyword evidence="3" id="KW-0479">Metal-binding</keyword>
<dbReference type="Pfam" id="PF00130">
    <property type="entry name" value="C1_1"/>
    <property type="match status" value="1"/>
</dbReference>
<dbReference type="InterPro" id="IPR033614">
    <property type="entry name" value="RASSF1-6"/>
</dbReference>
<dbReference type="Pfam" id="PF16517">
    <property type="entry name" value="Nore1-SARAH"/>
    <property type="match status" value="1"/>
</dbReference>
<dbReference type="SUPFAM" id="SSF54236">
    <property type="entry name" value="Ubiquitin-like"/>
    <property type="match status" value="1"/>
</dbReference>
<dbReference type="PROSITE" id="PS50200">
    <property type="entry name" value="RA"/>
    <property type="match status" value="1"/>
</dbReference>
<evidence type="ECO:0000256" key="5">
    <source>
        <dbReference type="ARBA" id="ARBA00023212"/>
    </source>
</evidence>
<dbReference type="GO" id="GO:0046872">
    <property type="term" value="F:metal ion binding"/>
    <property type="evidence" value="ECO:0007669"/>
    <property type="project" value="UniProtKB-KW"/>
</dbReference>
<evidence type="ECO:0000259" key="7">
    <source>
        <dbReference type="PROSITE" id="PS50081"/>
    </source>
</evidence>
<dbReference type="AlphaFoldDB" id="A0A0N4VHR0"/>
<dbReference type="Gene3D" id="3.30.60.20">
    <property type="match status" value="1"/>
</dbReference>
<dbReference type="Pfam" id="PF00788">
    <property type="entry name" value="RA"/>
    <property type="match status" value="1"/>
</dbReference>
<evidence type="ECO:0000313" key="10">
    <source>
        <dbReference type="EMBL" id="VDD94955.1"/>
    </source>
</evidence>
<feature type="domain" description="Ras-associating" evidence="8">
    <location>
        <begin position="310"/>
        <end position="403"/>
    </location>
</feature>
<dbReference type="OrthoDB" id="74314at2759"/>
<dbReference type="SMART" id="SM00314">
    <property type="entry name" value="RA"/>
    <property type="match status" value="1"/>
</dbReference>
<dbReference type="WBParaSite" id="EVEC_0001036101-mRNA-1">
    <property type="protein sequence ID" value="EVEC_0001036101-mRNA-1"/>
    <property type="gene ID" value="EVEC_0001036101"/>
</dbReference>
<evidence type="ECO:0000256" key="1">
    <source>
        <dbReference type="ARBA" id="ARBA00004245"/>
    </source>
</evidence>
<keyword evidence="2" id="KW-0493">Microtubule</keyword>
<dbReference type="PROSITE" id="PS00479">
    <property type="entry name" value="ZF_DAG_PE_1"/>
    <property type="match status" value="1"/>
</dbReference>
<dbReference type="Proteomes" id="UP000274131">
    <property type="component" value="Unassembled WGS sequence"/>
</dbReference>
<feature type="domain" description="SARAH" evidence="9">
    <location>
        <begin position="405"/>
        <end position="452"/>
    </location>
</feature>
<evidence type="ECO:0000256" key="2">
    <source>
        <dbReference type="ARBA" id="ARBA00022701"/>
    </source>
</evidence>
<feature type="compositionally biased region" description="Low complexity" evidence="6">
    <location>
        <begin position="213"/>
        <end position="228"/>
    </location>
</feature>
<sequence length="467" mass="52904">MAPLKGDAQLTVGFFNPLKRFVEAIFLTLRNLLGESATAAECAPDMRSDSPICSDTLAKICDRDAISLSTSETSDNGTLLASLILDWNIGSPVLYGEDEPIDSLKIQHFGPLNNLHLERQDPGRGHHFKELSVSHPTWCDKCGDFMWGFLTDAVKCEHCNYTCHDKCKALVTLDCKSYEDTLKTTKSDDSYSQSPIPSIYPQLYMDDKEAVPDSETSSESATNTDSSSPQRTYYGCIQIHMNFTRPINVVAGEVCPTIFDVTNTTGKSSLDAFGTITWSLSYFTRTSEWTKYGKFIITFYILGSTATAQRTITTFFLPRDTVKTVNISSEMTTREMIVTLLRKFKVADNPRKFSLYERVFDTTDGSVETELIRVADDAHPLRIARSWVMLNQSRQFVLQESDTGDILWEMFEVPELENFLRILAIEEKQYTFKIRQKYNAYLCNINQQLRFRGYNVEDNSECNGTPV</sequence>
<dbReference type="PANTHER" id="PTHR22738:SF10">
    <property type="entry name" value="RAS ASSOCIATION DOMAIN-CONTAINING PROTEIN 1 HOMOLOG"/>
    <property type="match status" value="1"/>
</dbReference>
<proteinExistence type="predicted"/>
<dbReference type="GO" id="GO:0007165">
    <property type="term" value="P:signal transduction"/>
    <property type="evidence" value="ECO:0007669"/>
    <property type="project" value="InterPro"/>
</dbReference>
<dbReference type="SMART" id="SM00109">
    <property type="entry name" value="C1"/>
    <property type="match status" value="1"/>
</dbReference>
<organism evidence="12">
    <name type="scientific">Enterobius vermicularis</name>
    <name type="common">Human pinworm</name>
    <dbReference type="NCBI Taxonomy" id="51028"/>
    <lineage>
        <taxon>Eukaryota</taxon>
        <taxon>Metazoa</taxon>
        <taxon>Ecdysozoa</taxon>
        <taxon>Nematoda</taxon>
        <taxon>Chromadorea</taxon>
        <taxon>Rhabditida</taxon>
        <taxon>Spirurina</taxon>
        <taxon>Oxyuridomorpha</taxon>
        <taxon>Oxyuroidea</taxon>
        <taxon>Oxyuridae</taxon>
        <taxon>Enterobius</taxon>
    </lineage>
</organism>
<evidence type="ECO:0000313" key="12">
    <source>
        <dbReference type="WBParaSite" id="EVEC_0001036101-mRNA-1"/>
    </source>
</evidence>
<reference evidence="10 11" key="2">
    <citation type="submission" date="2018-10" db="EMBL/GenBank/DDBJ databases">
        <authorList>
            <consortium name="Pathogen Informatics"/>
        </authorList>
    </citation>
    <scope>NUCLEOTIDE SEQUENCE [LARGE SCALE GENOMIC DNA]</scope>
</reference>
<feature type="region of interest" description="Disordered" evidence="6">
    <location>
        <begin position="211"/>
        <end position="230"/>
    </location>
</feature>
<evidence type="ECO:0000259" key="8">
    <source>
        <dbReference type="PROSITE" id="PS50200"/>
    </source>
</evidence>
<dbReference type="InterPro" id="IPR046349">
    <property type="entry name" value="C1-like_sf"/>
</dbReference>
<dbReference type="InterPro" id="IPR011524">
    <property type="entry name" value="SARAH_dom"/>
</dbReference>
<dbReference type="PROSITE" id="PS50081">
    <property type="entry name" value="ZF_DAG_PE_2"/>
    <property type="match status" value="1"/>
</dbReference>
<evidence type="ECO:0000313" key="11">
    <source>
        <dbReference type="Proteomes" id="UP000274131"/>
    </source>
</evidence>
<evidence type="ECO:0000256" key="4">
    <source>
        <dbReference type="ARBA" id="ARBA00022833"/>
    </source>
</evidence>
<dbReference type="SUPFAM" id="SSF57889">
    <property type="entry name" value="Cysteine-rich domain"/>
    <property type="match status" value="1"/>
</dbReference>
<keyword evidence="5" id="KW-0206">Cytoskeleton</keyword>
<keyword evidence="4" id="KW-0862">Zinc</keyword>
<dbReference type="InterPro" id="IPR000159">
    <property type="entry name" value="RA_dom"/>
</dbReference>
<gene>
    <name evidence="10" type="ORF">EVEC_LOCUS9706</name>
</gene>
<dbReference type="CDD" id="cd21885">
    <property type="entry name" value="SARAH_RASSF1-like"/>
    <property type="match status" value="1"/>
</dbReference>
<protein>
    <submittedName>
        <fullName evidence="12">Phorbol-ester/DAG-type domain-containing protein</fullName>
    </submittedName>
</protein>
<evidence type="ECO:0000256" key="6">
    <source>
        <dbReference type="SAM" id="MobiDB-lite"/>
    </source>
</evidence>
<feature type="domain" description="Phorbol-ester/DAG-type" evidence="7">
    <location>
        <begin position="125"/>
        <end position="175"/>
    </location>
</feature>
<reference evidence="12" key="1">
    <citation type="submission" date="2017-02" db="UniProtKB">
        <authorList>
            <consortium name="WormBaseParasite"/>
        </authorList>
    </citation>
    <scope>IDENTIFICATION</scope>
</reference>
<dbReference type="InterPro" id="IPR002219">
    <property type="entry name" value="PKC_DAG/PE"/>
</dbReference>
<evidence type="ECO:0000259" key="9">
    <source>
        <dbReference type="PROSITE" id="PS50951"/>
    </source>
</evidence>
<comment type="subcellular location">
    <subcellularLocation>
        <location evidence="1">Cytoplasm</location>
        <location evidence="1">Cytoskeleton</location>
    </subcellularLocation>
</comment>
<dbReference type="STRING" id="51028.A0A0N4VHR0"/>
<dbReference type="Gene3D" id="3.10.20.90">
    <property type="entry name" value="Phosphatidylinositol 3-kinase Catalytic Subunit, Chain A, domain 1"/>
    <property type="match status" value="1"/>
</dbReference>
<dbReference type="Gene3D" id="1.20.5.110">
    <property type="match status" value="1"/>
</dbReference>
<keyword evidence="5" id="KW-0963">Cytoplasm</keyword>
<keyword evidence="11" id="KW-1185">Reference proteome</keyword>
<name>A0A0N4VHR0_ENTVE</name>
<dbReference type="PROSITE" id="PS50951">
    <property type="entry name" value="SARAH"/>
    <property type="match status" value="1"/>
</dbReference>
<accession>A0A0N4VHR0</accession>
<dbReference type="PANTHER" id="PTHR22738">
    <property type="entry name" value="RASSF"/>
    <property type="match status" value="1"/>
</dbReference>
<evidence type="ECO:0000256" key="3">
    <source>
        <dbReference type="ARBA" id="ARBA00022723"/>
    </source>
</evidence>
<dbReference type="InterPro" id="IPR029071">
    <property type="entry name" value="Ubiquitin-like_domsf"/>
</dbReference>
<dbReference type="EMBL" id="UXUI01010240">
    <property type="protein sequence ID" value="VDD94955.1"/>
    <property type="molecule type" value="Genomic_DNA"/>
</dbReference>